<dbReference type="STRING" id="1297750.SAMN05444405_102105"/>
<dbReference type="Proteomes" id="UP000184509">
    <property type="component" value="Unassembled WGS sequence"/>
</dbReference>
<name>A0A1M4UJV0_9BACE</name>
<dbReference type="AlphaFoldDB" id="A0A1M4UJV0"/>
<keyword evidence="1" id="KW-1133">Transmembrane helix</keyword>
<reference evidence="3 4" key="1">
    <citation type="submission" date="2016-11" db="EMBL/GenBank/DDBJ databases">
        <authorList>
            <person name="Jaros S."/>
            <person name="Januszkiewicz K."/>
            <person name="Wedrychowicz H."/>
        </authorList>
    </citation>
    <scope>NUCLEOTIDE SEQUENCE [LARGE SCALE GENOMIC DNA]</scope>
    <source>
        <strain evidence="3 4">DSM 26991</strain>
    </source>
</reference>
<dbReference type="RefSeq" id="WP_073398917.1">
    <property type="nucleotide sequence ID" value="NZ_FQTV01000002.1"/>
</dbReference>
<evidence type="ECO:0000313" key="4">
    <source>
        <dbReference type="Proteomes" id="UP000184509"/>
    </source>
</evidence>
<organism evidence="3 4">
    <name type="scientific">Bacteroides luti</name>
    <dbReference type="NCBI Taxonomy" id="1297750"/>
    <lineage>
        <taxon>Bacteria</taxon>
        <taxon>Pseudomonadati</taxon>
        <taxon>Bacteroidota</taxon>
        <taxon>Bacteroidia</taxon>
        <taxon>Bacteroidales</taxon>
        <taxon>Bacteroidaceae</taxon>
        <taxon>Bacteroides</taxon>
    </lineage>
</organism>
<dbReference type="EMBL" id="FQTV01000002">
    <property type="protein sequence ID" value="SHE56967.1"/>
    <property type="molecule type" value="Genomic_DNA"/>
</dbReference>
<dbReference type="OrthoDB" id="9779080at2"/>
<feature type="transmembrane region" description="Helical" evidence="1">
    <location>
        <begin position="222"/>
        <end position="241"/>
    </location>
</feature>
<evidence type="ECO:0000313" key="3">
    <source>
        <dbReference type="EMBL" id="SHE56967.1"/>
    </source>
</evidence>
<dbReference type="PANTHER" id="PTHR38139:SF1">
    <property type="entry name" value="NUCLEOSIDE TRANSPORTER_FEOB GTPASE GATE DOMAIN-CONTAINING PROTEIN"/>
    <property type="match status" value="1"/>
</dbReference>
<feature type="domain" description="Nucleoside transporter/FeoB GTPase Gate" evidence="2">
    <location>
        <begin position="24"/>
        <end position="105"/>
    </location>
</feature>
<dbReference type="InterPro" id="IPR038880">
    <property type="entry name" value="MJ0871-like"/>
</dbReference>
<feature type="transmembrane region" description="Helical" evidence="1">
    <location>
        <begin position="22"/>
        <end position="40"/>
    </location>
</feature>
<sequence>MRDFPKRLLKCVKDALPKAGKISLWLLKIILPVSLFVRFLQYSGALSYFAEFLNPLFNLIGLPGETAIVFLTSIFLPLYASIAVMTSLTITLREATILTLMCLLSHNLLVESAVQKKTGSSFWWMTTLRILMSIVVAFVLNKIMPASTVHFEVVTQPEVFSSVGEVFSAWFNTSVTLIITILLIVSVLMILQKLLEEYKLFDTISRPLRPFMKFFGMPEKASFLWIVGNVVGLAYGGAIMIDQIDNGMLSRNDVNVLNHHLAISHSLLEDTLLFVALGIGFWWIVLTRMGFAFVVVWCFRLKNYVFINKLHSNAV</sequence>
<evidence type="ECO:0000259" key="2">
    <source>
        <dbReference type="Pfam" id="PF07670"/>
    </source>
</evidence>
<keyword evidence="1" id="KW-0472">Membrane</keyword>
<dbReference type="InterPro" id="IPR011642">
    <property type="entry name" value="Gate_dom"/>
</dbReference>
<protein>
    <recommendedName>
        <fullName evidence="2">Nucleoside transporter/FeoB GTPase Gate domain-containing protein</fullName>
    </recommendedName>
</protein>
<accession>A0A1M4UJV0</accession>
<proteinExistence type="predicted"/>
<feature type="transmembrane region" description="Helical" evidence="1">
    <location>
        <begin position="122"/>
        <end position="140"/>
    </location>
</feature>
<feature type="transmembrane region" description="Helical" evidence="1">
    <location>
        <begin position="272"/>
        <end position="299"/>
    </location>
</feature>
<feature type="transmembrane region" description="Helical" evidence="1">
    <location>
        <begin position="169"/>
        <end position="191"/>
    </location>
</feature>
<dbReference type="PANTHER" id="PTHR38139">
    <property type="entry name" value="GATE DOMAIN-CONTAINING PROTEIN"/>
    <property type="match status" value="1"/>
</dbReference>
<evidence type="ECO:0000256" key="1">
    <source>
        <dbReference type="SAM" id="Phobius"/>
    </source>
</evidence>
<gene>
    <name evidence="3" type="ORF">SAMN05444405_102105</name>
</gene>
<dbReference type="Pfam" id="PF07670">
    <property type="entry name" value="Gate"/>
    <property type="match status" value="1"/>
</dbReference>
<keyword evidence="4" id="KW-1185">Reference proteome</keyword>
<keyword evidence="1" id="KW-0812">Transmembrane</keyword>